<comment type="caution">
    <text evidence="2">The sequence shown here is derived from an EMBL/GenBank/DDBJ whole genome shotgun (WGS) entry which is preliminary data.</text>
</comment>
<dbReference type="SUPFAM" id="SSF53448">
    <property type="entry name" value="Nucleotide-diphospho-sugar transferases"/>
    <property type="match status" value="1"/>
</dbReference>
<dbReference type="Gene3D" id="3.90.550.10">
    <property type="entry name" value="Spore Coat Polysaccharide Biosynthesis Protein SpsA, Chain A"/>
    <property type="match status" value="1"/>
</dbReference>
<reference evidence="2" key="1">
    <citation type="journal article" date="2014" name="Front. Microbiol.">
        <title>High frequency of phylogenetically diverse reductive dehalogenase-homologous genes in deep subseafloor sedimentary metagenomes.</title>
        <authorList>
            <person name="Kawai M."/>
            <person name="Futagami T."/>
            <person name="Toyoda A."/>
            <person name="Takaki Y."/>
            <person name="Nishi S."/>
            <person name="Hori S."/>
            <person name="Arai W."/>
            <person name="Tsubouchi T."/>
            <person name="Morono Y."/>
            <person name="Uchiyama I."/>
            <person name="Ito T."/>
            <person name="Fujiyama A."/>
            <person name="Inagaki F."/>
            <person name="Takami H."/>
        </authorList>
    </citation>
    <scope>NUCLEOTIDE SEQUENCE</scope>
    <source>
        <strain evidence="2">Expedition CK06-06</strain>
    </source>
</reference>
<dbReference type="PANTHER" id="PTHR42883">
    <property type="entry name" value="GLUCOSE-1-PHOSPHATE THYMIDYLTRANSFERASE"/>
    <property type="match status" value="1"/>
</dbReference>
<dbReference type="Gene3D" id="2.160.10.10">
    <property type="entry name" value="Hexapeptide repeat proteins"/>
    <property type="match status" value="1"/>
</dbReference>
<evidence type="ECO:0000313" key="2">
    <source>
        <dbReference type="EMBL" id="GAG17121.1"/>
    </source>
</evidence>
<dbReference type="EMBL" id="BARS01036627">
    <property type="protein sequence ID" value="GAG17121.1"/>
    <property type="molecule type" value="Genomic_DNA"/>
</dbReference>
<gene>
    <name evidence="2" type="ORF">S01H1_56272</name>
</gene>
<dbReference type="InterPro" id="IPR029044">
    <property type="entry name" value="Nucleotide-diphossugar_trans"/>
</dbReference>
<feature type="domain" description="Nucleotidyl transferase" evidence="1">
    <location>
        <begin position="6"/>
        <end position="127"/>
    </location>
</feature>
<dbReference type="InterPro" id="IPR005835">
    <property type="entry name" value="NTP_transferase_dom"/>
</dbReference>
<dbReference type="PANTHER" id="PTHR42883:SF2">
    <property type="entry name" value="THYMIDYLYLTRANSFERASE"/>
    <property type="match status" value="1"/>
</dbReference>
<dbReference type="Pfam" id="PF00483">
    <property type="entry name" value="NTP_transferase"/>
    <property type="match status" value="1"/>
</dbReference>
<dbReference type="AlphaFoldDB" id="X0WWJ5"/>
<sequence>LIEGGVKGFVQEFDNQSPDALVLLKEVPDPRLFGVAELNDKGEVMHLVEKPKEPKTNLALVGVYLFAPQIHSAIAQIKPSWRGELEITDAIQKLLEMGREVRSHILTGWWLDTGKKDDLLEANRVVLDGLLKRDVKGEIDSKSKVVGRVEIKEGAKVENSTVRGPVSIAEGCQVRNSFIGPFTSIGASTTVEDSSVGHSVILENSRICGIERLEDSLIGTGVELKKADERFRAVKLFVGCDSTLEL</sequence>
<protein>
    <recommendedName>
        <fullName evidence="1">Nucleotidyl transferase domain-containing protein</fullName>
    </recommendedName>
</protein>
<name>X0WWJ5_9ZZZZ</name>
<accession>X0WWJ5</accession>
<organism evidence="2">
    <name type="scientific">marine sediment metagenome</name>
    <dbReference type="NCBI Taxonomy" id="412755"/>
    <lineage>
        <taxon>unclassified sequences</taxon>
        <taxon>metagenomes</taxon>
        <taxon>ecological metagenomes</taxon>
    </lineage>
</organism>
<evidence type="ECO:0000259" key="1">
    <source>
        <dbReference type="Pfam" id="PF00483"/>
    </source>
</evidence>
<feature type="non-terminal residue" evidence="2">
    <location>
        <position position="1"/>
    </location>
</feature>
<proteinExistence type="predicted"/>